<feature type="compositionally biased region" description="Polar residues" evidence="1">
    <location>
        <begin position="544"/>
        <end position="558"/>
    </location>
</feature>
<keyword evidence="4" id="KW-1185">Reference proteome</keyword>
<feature type="transmembrane region" description="Helical" evidence="2">
    <location>
        <begin position="877"/>
        <end position="897"/>
    </location>
</feature>
<feature type="compositionally biased region" description="Low complexity" evidence="1">
    <location>
        <begin position="728"/>
        <end position="748"/>
    </location>
</feature>
<feature type="compositionally biased region" description="Low complexity" evidence="1">
    <location>
        <begin position="192"/>
        <end position="203"/>
    </location>
</feature>
<comment type="caution">
    <text evidence="3">The sequence shown here is derived from an EMBL/GenBank/DDBJ whole genome shotgun (WGS) entry which is preliminary data.</text>
</comment>
<feature type="region of interest" description="Disordered" evidence="1">
    <location>
        <begin position="64"/>
        <end position="108"/>
    </location>
</feature>
<evidence type="ECO:0000256" key="1">
    <source>
        <dbReference type="SAM" id="MobiDB-lite"/>
    </source>
</evidence>
<proteinExistence type="predicted"/>
<name>A0A8S0W422_CYCAE</name>
<feature type="region of interest" description="Disordered" evidence="1">
    <location>
        <begin position="472"/>
        <end position="748"/>
    </location>
</feature>
<feature type="region of interest" description="Disordered" evidence="1">
    <location>
        <begin position="313"/>
        <end position="389"/>
    </location>
</feature>
<feature type="compositionally biased region" description="Pro residues" evidence="1">
    <location>
        <begin position="243"/>
        <end position="253"/>
    </location>
</feature>
<evidence type="ECO:0000313" key="4">
    <source>
        <dbReference type="Proteomes" id="UP000467700"/>
    </source>
</evidence>
<feature type="compositionally biased region" description="Polar residues" evidence="1">
    <location>
        <begin position="484"/>
        <end position="495"/>
    </location>
</feature>
<dbReference type="Proteomes" id="UP000467700">
    <property type="component" value="Unassembled WGS sequence"/>
</dbReference>
<protein>
    <submittedName>
        <fullName evidence="3">Uncharacterized protein</fullName>
    </submittedName>
</protein>
<evidence type="ECO:0000256" key="2">
    <source>
        <dbReference type="SAM" id="Phobius"/>
    </source>
</evidence>
<feature type="compositionally biased region" description="Basic and acidic residues" evidence="1">
    <location>
        <begin position="647"/>
        <end position="657"/>
    </location>
</feature>
<evidence type="ECO:0000313" key="3">
    <source>
        <dbReference type="EMBL" id="CAA7261534.1"/>
    </source>
</evidence>
<gene>
    <name evidence="3" type="ORF">AAE3_LOCUS3744</name>
</gene>
<feature type="compositionally biased region" description="Low complexity" evidence="1">
    <location>
        <begin position="574"/>
        <end position="585"/>
    </location>
</feature>
<accession>A0A8S0W422</accession>
<feature type="transmembrane region" description="Helical" evidence="2">
    <location>
        <begin position="820"/>
        <end position="840"/>
    </location>
</feature>
<feature type="region of interest" description="Disordered" evidence="1">
    <location>
        <begin position="218"/>
        <end position="261"/>
    </location>
</feature>
<feature type="compositionally biased region" description="Polar residues" evidence="1">
    <location>
        <begin position="690"/>
        <end position="721"/>
    </location>
</feature>
<feature type="region of interest" description="Disordered" evidence="1">
    <location>
        <begin position="177"/>
        <end position="203"/>
    </location>
</feature>
<sequence>MPNLFSGRKKEKYSQRLGEDVNTALSKASSYRIVEQRIHPDQNSLAEELSASQGHVLHIYDPNTMTAGKHAPRAAAPPSASDFVGLEPSSRRRFPRSEEFGEHNKEPRQGLFWSSSQHLYASCSGKEVYAVQRNHPEVHARDTLFPLALPVHIEPVFQEPPGQEMQPRSISRRATFGRRPDNLISEMTTNTRSSSRSASQSSLGQAGSIITYCSQATADNEPETPGSHTHSFYSSMPYLRETPPNPAEAPLPSPHTFGMPTPPQVEQIMGHREASSYFSFREVPPPLPPLDHPAFRESTNVLGFSSTLSQHSKFARHSHSLPSLARARGHIRGGGIQRGTATRPRSKSIADTSKPVRKDTPAAVDAKQRSHSRSQSQSSVGSSRRSSADYSAKQASSLAGGCWEVDVSKAMIRLALVQGEVQGGGGSRTFARGTNTTSLSGKARGDNQLGARLGLGSPFFLQDTLAHKLSGRHLSNRAKPSPIFGSSNTGKTATRSSRDDIVMSHGESDTMTPAAGSRTIARSKEMLGSDTPSPQATRPRRGGRTNSTPSPVRTSSQAPKKLDTVPAVGSNQGSSSLLAPPTLALIGPTPEASPVSPTRRSHHKSSPTVPTRSALRPPSTPPVVEKSLSSGSSKRKAEEAGVGGDKTPPKEGKEHKTTFAPDPRIHRASGTSSLGHAPSSYHRSKRVRLSNGSDGSPPNAKNTGSWSSKGSHGVMSGSSHTPGPPVAPSASYAAQSQQQESLRASSRRSLSQASIPLSALVSPHAPSISHSGAFHMRDPRKPPPIRSTPWSLSFPSYVQEGESRWAFAGWVERGGSPLHAWIFFIGFIIFPLWWVAALFIPIPRTRRLGGTDAEKGVVLDDPQVEHDAHSWRTRCRVMAGVSFITYIPFIVLVAVFVS</sequence>
<dbReference type="AlphaFoldDB" id="A0A8S0W422"/>
<organism evidence="3 4">
    <name type="scientific">Cyclocybe aegerita</name>
    <name type="common">Black poplar mushroom</name>
    <name type="synonym">Agrocybe aegerita</name>
    <dbReference type="NCBI Taxonomy" id="1973307"/>
    <lineage>
        <taxon>Eukaryota</taxon>
        <taxon>Fungi</taxon>
        <taxon>Dikarya</taxon>
        <taxon>Basidiomycota</taxon>
        <taxon>Agaricomycotina</taxon>
        <taxon>Agaricomycetes</taxon>
        <taxon>Agaricomycetidae</taxon>
        <taxon>Agaricales</taxon>
        <taxon>Agaricineae</taxon>
        <taxon>Bolbitiaceae</taxon>
        <taxon>Cyclocybe</taxon>
    </lineage>
</organism>
<reference evidence="3 4" key="1">
    <citation type="submission" date="2020-01" db="EMBL/GenBank/DDBJ databases">
        <authorList>
            <person name="Gupta K D."/>
        </authorList>
    </citation>
    <scope>NUCLEOTIDE SEQUENCE [LARGE SCALE GENOMIC DNA]</scope>
</reference>
<feature type="compositionally biased region" description="Basic and acidic residues" evidence="1">
    <location>
        <begin position="496"/>
        <end position="508"/>
    </location>
</feature>
<keyword evidence="2" id="KW-1133">Transmembrane helix</keyword>
<keyword evidence="2" id="KW-0472">Membrane</keyword>
<feature type="compositionally biased region" description="Low complexity" evidence="1">
    <location>
        <begin position="373"/>
        <end position="385"/>
    </location>
</feature>
<dbReference type="EMBL" id="CACVBS010000033">
    <property type="protein sequence ID" value="CAA7261534.1"/>
    <property type="molecule type" value="Genomic_DNA"/>
</dbReference>
<feature type="compositionally biased region" description="Basic and acidic residues" evidence="1">
    <location>
        <begin position="95"/>
        <end position="108"/>
    </location>
</feature>
<feature type="region of interest" description="Disordered" evidence="1">
    <location>
        <begin position="424"/>
        <end position="445"/>
    </location>
</feature>
<keyword evidence="2" id="KW-0812">Transmembrane</keyword>
<dbReference type="OrthoDB" id="3266087at2759"/>